<evidence type="ECO:0000259" key="4">
    <source>
        <dbReference type="PROSITE" id="PS01180"/>
    </source>
</evidence>
<dbReference type="PANTHER" id="PTHR24255:SF31">
    <property type="entry name" value="CUBILIN-LIKE PROTEIN"/>
    <property type="match status" value="1"/>
</dbReference>
<dbReference type="AlphaFoldDB" id="A0A7R9Q801"/>
<dbReference type="PROSITE" id="PS01180">
    <property type="entry name" value="CUB"/>
    <property type="match status" value="6"/>
</dbReference>
<feature type="compositionally biased region" description="Low complexity" evidence="3">
    <location>
        <begin position="800"/>
        <end position="825"/>
    </location>
</feature>
<feature type="region of interest" description="Disordered" evidence="3">
    <location>
        <begin position="800"/>
        <end position="857"/>
    </location>
</feature>
<feature type="domain" description="CUB" evidence="4">
    <location>
        <begin position="398"/>
        <end position="508"/>
    </location>
</feature>
<keyword evidence="6" id="KW-1185">Reference proteome</keyword>
<dbReference type="Pfam" id="PF00431">
    <property type="entry name" value="CUB"/>
    <property type="match status" value="6"/>
</dbReference>
<dbReference type="SUPFAM" id="SSF49854">
    <property type="entry name" value="Spermadhesin, CUB domain"/>
    <property type="match status" value="6"/>
</dbReference>
<comment type="caution">
    <text evidence="2">Lacks conserved residue(s) required for the propagation of feature annotation.</text>
</comment>
<feature type="non-terminal residue" evidence="5">
    <location>
        <position position="1049"/>
    </location>
</feature>
<dbReference type="InterPro" id="IPR035914">
    <property type="entry name" value="Sperma_CUB_dom_sf"/>
</dbReference>
<organism evidence="5">
    <name type="scientific">Medioppia subpectinata</name>
    <dbReference type="NCBI Taxonomy" id="1979941"/>
    <lineage>
        <taxon>Eukaryota</taxon>
        <taxon>Metazoa</taxon>
        <taxon>Ecdysozoa</taxon>
        <taxon>Arthropoda</taxon>
        <taxon>Chelicerata</taxon>
        <taxon>Arachnida</taxon>
        <taxon>Acari</taxon>
        <taxon>Acariformes</taxon>
        <taxon>Sarcoptiformes</taxon>
        <taxon>Oribatida</taxon>
        <taxon>Brachypylina</taxon>
        <taxon>Oppioidea</taxon>
        <taxon>Oppiidae</taxon>
        <taxon>Medioppia</taxon>
    </lineage>
</organism>
<dbReference type="Proteomes" id="UP000759131">
    <property type="component" value="Unassembled WGS sequence"/>
</dbReference>
<evidence type="ECO:0000313" key="6">
    <source>
        <dbReference type="Proteomes" id="UP000759131"/>
    </source>
</evidence>
<reference evidence="5" key="1">
    <citation type="submission" date="2020-11" db="EMBL/GenBank/DDBJ databases">
        <authorList>
            <person name="Tran Van P."/>
        </authorList>
    </citation>
    <scope>NUCLEOTIDE SEQUENCE</scope>
</reference>
<feature type="compositionally biased region" description="Low complexity" evidence="3">
    <location>
        <begin position="1019"/>
        <end position="1031"/>
    </location>
</feature>
<sequence length="1049" mass="120414">NSVNCEADFLQVEDQRFCSDTLKLTKRTIPFDGKDKGVVLMFKTDESKTKRGFLIKYKQLECTNDVVQEKASLPESAVLPMPHSKCDYVYSDKEFMIQSENYSRSYANNLDCSYYVRKNTTKVCYLELTFIKFDVEASPECQYDYLEVGNTVRLVFDVEASPECQYDYLEVGNTVRLCGTLQTETVRTYIFDTNEKILRFRSDASNNRNGFLIKAEQLECMGDKIIRTTEQPHQYSVTTPSASAVAPTHYSVGDSSFCSQVMETREFNIFSPNYPNPYPADQDCLFMIRKLTPNVCKLEVTFDDFEIQPSDPNAYCKYDFVDFNGVRVCGDVMRGDIRTYYFSSETFPIHFHSDNSVTSSDRAFRLNVRQTECEPQNNQIIPSEAMRPQDHYQKAYDCNRVYSEVGFELKSPNYPQSYPNNMNCKYTILKQRTGLKICQLEVNFVDMDLEKSNDCSNDYLNFNGQLMCGTLSSETTRYYLFESNQFVINFVSDSQRSQRGFYLRIRQKECPPPEDTTYPVVRQPYSGNEVTQCGGIYTDITFDLKSPQYPEYYENNVECFYRIRRKHDNICKLEIRFVDFDVEPSPGCGYDYLIIDGKKMCGDMKPNLIKSIDFMENEKILMFRTGTTSKRRGFYAKIYQKECEVYVPSTDTSLVLPPIPSICELCFTEVMGTIQSYDYPNNYPPNLSCKYKITALPGNCMVQLNFEQFRMEYSESCDNDYLEINNIRYCGNQLEGATLLAFNKKPEDVSIKFVTNGHKSYRGFRASYTQLPCIGGVPSGQQQITLQQQEQYYQHKYQSKTLPSQQPTQQQTQRYPQSQPQQHQTNGYDSKTQSQYSSQSQPPFQSSSRSPPFMGSNGVSNYGSVPIAIIDSTNSSLVRVPCDRVIYDMVFEMRSPNYPNYYPPNTDCLYSIRRVNSNAKGDYKECVGDSLEINGNKMCGSLPNNTVEEFSFSSYKSSLRFRSDSDISSKGFLIMGEQIECYGNKAMDESSNKQLYYGQSSVQYATENTLSSSPAHTLSQPQPQPSYSYPSAVDSKTQHSYSSSSYSPP</sequence>
<name>A0A7R9Q801_9ACAR</name>
<feature type="domain" description="CUB" evidence="4">
    <location>
        <begin position="258"/>
        <end position="371"/>
    </location>
</feature>
<feature type="domain" description="CUB" evidence="4">
    <location>
        <begin position="86"/>
        <end position="218"/>
    </location>
</feature>
<feature type="compositionally biased region" description="Low complexity" evidence="3">
    <location>
        <begin position="1040"/>
        <end position="1049"/>
    </location>
</feature>
<dbReference type="EMBL" id="CAJPIZ010018037">
    <property type="protein sequence ID" value="CAG2116376.1"/>
    <property type="molecule type" value="Genomic_DNA"/>
</dbReference>
<protein>
    <recommendedName>
        <fullName evidence="4">CUB domain-containing protein</fullName>
    </recommendedName>
</protein>
<proteinExistence type="predicted"/>
<keyword evidence="1" id="KW-1015">Disulfide bond</keyword>
<feature type="domain" description="CUB" evidence="4">
    <location>
        <begin position="533"/>
        <end position="641"/>
    </location>
</feature>
<feature type="region of interest" description="Disordered" evidence="3">
    <location>
        <begin position="1007"/>
        <end position="1049"/>
    </location>
</feature>
<feature type="compositionally biased region" description="Low complexity" evidence="3">
    <location>
        <begin position="833"/>
        <end position="852"/>
    </location>
</feature>
<dbReference type="InterPro" id="IPR000859">
    <property type="entry name" value="CUB_dom"/>
</dbReference>
<dbReference type="EMBL" id="OC872612">
    <property type="protein sequence ID" value="CAD7635946.1"/>
    <property type="molecule type" value="Genomic_DNA"/>
</dbReference>
<gene>
    <name evidence="5" type="ORF">OSB1V03_LOCUS16336</name>
</gene>
<evidence type="ECO:0000256" key="2">
    <source>
        <dbReference type="PROSITE-ProRule" id="PRU00059"/>
    </source>
</evidence>
<evidence type="ECO:0000256" key="1">
    <source>
        <dbReference type="ARBA" id="ARBA00023157"/>
    </source>
</evidence>
<feature type="compositionally biased region" description="Polar residues" evidence="3">
    <location>
        <begin position="1007"/>
        <end position="1018"/>
    </location>
</feature>
<feature type="non-terminal residue" evidence="5">
    <location>
        <position position="1"/>
    </location>
</feature>
<evidence type="ECO:0000313" key="5">
    <source>
        <dbReference type="EMBL" id="CAD7635946.1"/>
    </source>
</evidence>
<feature type="domain" description="CUB" evidence="4">
    <location>
        <begin position="882"/>
        <end position="979"/>
    </location>
</feature>
<feature type="domain" description="CUB" evidence="4">
    <location>
        <begin position="663"/>
        <end position="771"/>
    </location>
</feature>
<accession>A0A7R9Q801</accession>
<dbReference type="CDD" id="cd00041">
    <property type="entry name" value="CUB"/>
    <property type="match status" value="5"/>
</dbReference>
<dbReference type="GO" id="GO:0004252">
    <property type="term" value="F:serine-type endopeptidase activity"/>
    <property type="evidence" value="ECO:0007669"/>
    <property type="project" value="TreeGrafter"/>
</dbReference>
<dbReference type="SMART" id="SM00042">
    <property type="entry name" value="CUB"/>
    <property type="match status" value="6"/>
</dbReference>
<dbReference type="GO" id="GO:0005615">
    <property type="term" value="C:extracellular space"/>
    <property type="evidence" value="ECO:0007669"/>
    <property type="project" value="TreeGrafter"/>
</dbReference>
<dbReference type="PANTHER" id="PTHR24255">
    <property type="entry name" value="COMPLEMENT COMPONENT 1, S SUBCOMPONENT-RELATED"/>
    <property type="match status" value="1"/>
</dbReference>
<dbReference type="Gene3D" id="2.60.120.290">
    <property type="entry name" value="Spermadhesin, CUB domain"/>
    <property type="match status" value="7"/>
</dbReference>
<evidence type="ECO:0000256" key="3">
    <source>
        <dbReference type="SAM" id="MobiDB-lite"/>
    </source>
</evidence>
<dbReference type="OrthoDB" id="6369184at2759"/>